<feature type="compositionally biased region" description="Basic residues" evidence="3">
    <location>
        <begin position="471"/>
        <end position="480"/>
    </location>
</feature>
<dbReference type="InterPro" id="IPR011989">
    <property type="entry name" value="ARM-like"/>
</dbReference>
<name>A0A132A1W6_SARSC</name>
<evidence type="ECO:0000313" key="4">
    <source>
        <dbReference type="EMBL" id="KPM04967.1"/>
    </source>
</evidence>
<dbReference type="GO" id="GO:0005634">
    <property type="term" value="C:nucleus"/>
    <property type="evidence" value="ECO:0007669"/>
    <property type="project" value="TreeGrafter"/>
</dbReference>
<feature type="region of interest" description="Disordered" evidence="3">
    <location>
        <begin position="451"/>
        <end position="480"/>
    </location>
</feature>
<protein>
    <submittedName>
        <fullName evidence="4">Apoptosis inhibitor 5-like protein</fullName>
    </submittedName>
</protein>
<dbReference type="GO" id="GO:0043066">
    <property type="term" value="P:negative regulation of apoptotic process"/>
    <property type="evidence" value="ECO:0007669"/>
    <property type="project" value="TreeGrafter"/>
</dbReference>
<gene>
    <name evidence="4" type="ORF">QR98_0034240</name>
</gene>
<dbReference type="OrthoDB" id="19224at2759"/>
<dbReference type="VEuPathDB" id="VectorBase:SSCA000486"/>
<evidence type="ECO:0000256" key="1">
    <source>
        <dbReference type="ARBA" id="ARBA00009515"/>
    </source>
</evidence>
<dbReference type="GO" id="GO:0003723">
    <property type="term" value="F:RNA binding"/>
    <property type="evidence" value="ECO:0007669"/>
    <property type="project" value="TreeGrafter"/>
</dbReference>
<dbReference type="InterPro" id="IPR016024">
    <property type="entry name" value="ARM-type_fold"/>
</dbReference>
<proteinExistence type="inferred from homology"/>
<evidence type="ECO:0000313" key="5">
    <source>
        <dbReference type="Proteomes" id="UP000616769"/>
    </source>
</evidence>
<reference evidence="4 5" key="1">
    <citation type="journal article" date="2015" name="Parasit. Vectors">
        <title>Draft genome of the scabies mite.</title>
        <authorList>
            <person name="Rider S.D.Jr."/>
            <person name="Morgan M.S."/>
            <person name="Arlian L.G."/>
        </authorList>
    </citation>
    <scope>NUCLEOTIDE SEQUENCE [LARGE SCALE GENOMIC DNA]</scope>
    <source>
        <strain evidence="4">Arlian Lab</strain>
    </source>
</reference>
<dbReference type="EMBL" id="JXLN01010025">
    <property type="protein sequence ID" value="KPM04967.1"/>
    <property type="molecule type" value="Genomic_DNA"/>
</dbReference>
<dbReference type="AlphaFoldDB" id="A0A132A1W6"/>
<evidence type="ECO:0000256" key="2">
    <source>
        <dbReference type="ARBA" id="ARBA00022703"/>
    </source>
</evidence>
<evidence type="ECO:0000256" key="3">
    <source>
        <dbReference type="SAM" id="MobiDB-lite"/>
    </source>
</evidence>
<comment type="caution">
    <text evidence="4">The sequence shown here is derived from an EMBL/GenBank/DDBJ whole genome shotgun (WGS) entry which is preliminary data.</text>
</comment>
<organism evidence="4 5">
    <name type="scientific">Sarcoptes scabiei</name>
    <name type="common">Itch mite</name>
    <name type="synonym">Acarus scabiei</name>
    <dbReference type="NCBI Taxonomy" id="52283"/>
    <lineage>
        <taxon>Eukaryota</taxon>
        <taxon>Metazoa</taxon>
        <taxon>Ecdysozoa</taxon>
        <taxon>Arthropoda</taxon>
        <taxon>Chelicerata</taxon>
        <taxon>Arachnida</taxon>
        <taxon>Acari</taxon>
        <taxon>Acariformes</taxon>
        <taxon>Sarcoptiformes</taxon>
        <taxon>Astigmata</taxon>
        <taxon>Psoroptidia</taxon>
        <taxon>Sarcoptoidea</taxon>
        <taxon>Sarcoptidae</taxon>
        <taxon>Sarcoptinae</taxon>
        <taxon>Sarcoptes</taxon>
    </lineage>
</organism>
<dbReference type="Proteomes" id="UP000616769">
    <property type="component" value="Unassembled WGS sequence"/>
</dbReference>
<dbReference type="PANTHER" id="PTHR12758">
    <property type="entry name" value="APOPTOSIS INHIBITOR 5-RELATED"/>
    <property type="match status" value="1"/>
</dbReference>
<dbReference type="Gene3D" id="1.25.10.10">
    <property type="entry name" value="Leucine-rich Repeat Variant"/>
    <property type="match status" value="1"/>
</dbReference>
<keyword evidence="2" id="KW-0053">Apoptosis</keyword>
<dbReference type="SUPFAM" id="SSF48371">
    <property type="entry name" value="ARM repeat"/>
    <property type="match status" value="1"/>
</dbReference>
<dbReference type="PANTHER" id="PTHR12758:SF19">
    <property type="entry name" value="APOPTOSIS INHIBITOR 5"/>
    <property type="match status" value="1"/>
</dbReference>
<feature type="compositionally biased region" description="Polar residues" evidence="3">
    <location>
        <begin position="451"/>
        <end position="463"/>
    </location>
</feature>
<dbReference type="GO" id="GO:0006915">
    <property type="term" value="P:apoptotic process"/>
    <property type="evidence" value="ECO:0007669"/>
    <property type="project" value="UniProtKB-KW"/>
</dbReference>
<comment type="similarity">
    <text evidence="1">Belongs to the API5 family.</text>
</comment>
<dbReference type="InterPro" id="IPR008383">
    <property type="entry name" value="API5"/>
</dbReference>
<dbReference type="Pfam" id="PF05918">
    <property type="entry name" value="API5"/>
    <property type="match status" value="1"/>
</dbReference>
<sequence length="480" mass="56152">MAAEVSNLAKLYEYYEELNEKRDFETERSKKIFNSILDCTRGSSHEKQLSCQFISKFFPEFPSLQEEAIDAILDLCEDDDPYIRRRAIKELPNLCKNCSSIILLQSEDQLELSIVYQSLLTVANYNFEFFLTAIFAPLINENVDDSSRDLVMKFLESRFSYLNPDLFNDKIDDLIINNFKKVLKNATKEECIIVMDILPKLKKFKSFRGHRILVEMVEEMLDPDMKDFDVLNQDSIDKFMYFLRYVTQYVSFCPSLKLFFFIGLKILPQFSLIRSQKNGIDWEILKIFSELSYAITKLDENQMQDLKACHDNVFEILMNFIPKLPETVESSSYNLPDPEVSHLECLLFCLHRFGKIAEIDLTKHPKFKEFKMRLHFTVRGVRLYNSKLKLLSPSAQTNPIKDDENKLRSMALKATDNIYALTKDFLKNPVVYNAAIYPSFFRPRYASTNASAKRSLNDSNSNYKRFENNSKRRKPNTSIV</sequence>
<accession>A0A132A1W6</accession>